<dbReference type="SMART" id="SM00028">
    <property type="entry name" value="TPR"/>
    <property type="match status" value="2"/>
</dbReference>
<feature type="repeat" description="TPR" evidence="3">
    <location>
        <begin position="41"/>
        <end position="74"/>
    </location>
</feature>
<dbReference type="EMBL" id="JAMPKM010000017">
    <property type="protein sequence ID" value="MEP0819856.1"/>
    <property type="molecule type" value="Genomic_DNA"/>
</dbReference>
<gene>
    <name evidence="4" type="ORF">NC998_22395</name>
</gene>
<dbReference type="Proteomes" id="UP001464891">
    <property type="component" value="Unassembled WGS sequence"/>
</dbReference>
<dbReference type="InterPro" id="IPR050498">
    <property type="entry name" value="Ycf3"/>
</dbReference>
<keyword evidence="5" id="KW-1185">Reference proteome</keyword>
<dbReference type="PANTHER" id="PTHR44858">
    <property type="entry name" value="TETRATRICOPEPTIDE REPEAT PROTEIN 6"/>
    <property type="match status" value="1"/>
</dbReference>
<evidence type="ECO:0000256" key="2">
    <source>
        <dbReference type="ARBA" id="ARBA00022803"/>
    </source>
</evidence>
<dbReference type="PROSITE" id="PS50293">
    <property type="entry name" value="TPR_REGION"/>
    <property type="match status" value="1"/>
</dbReference>
<evidence type="ECO:0000256" key="3">
    <source>
        <dbReference type="PROSITE-ProRule" id="PRU00339"/>
    </source>
</evidence>
<keyword evidence="1" id="KW-0677">Repeat</keyword>
<evidence type="ECO:0000256" key="1">
    <source>
        <dbReference type="ARBA" id="ARBA00022737"/>
    </source>
</evidence>
<reference evidence="4 5" key="1">
    <citation type="submission" date="2022-04" db="EMBL/GenBank/DDBJ databases">
        <title>Positive selection, recombination, and allopatry shape intraspecific diversity of widespread and dominant cyanobacteria.</title>
        <authorList>
            <person name="Wei J."/>
            <person name="Shu W."/>
            <person name="Hu C."/>
        </authorList>
    </citation>
    <scope>NUCLEOTIDE SEQUENCE [LARGE SCALE GENOMIC DNA]</scope>
    <source>
        <strain evidence="4 5">GB2-A4</strain>
    </source>
</reference>
<comment type="caution">
    <text evidence="4">The sequence shown here is derived from an EMBL/GenBank/DDBJ whole genome shotgun (WGS) entry which is preliminary data.</text>
</comment>
<name>A0ABV0JDJ1_9CYAN</name>
<dbReference type="InterPro" id="IPR011990">
    <property type="entry name" value="TPR-like_helical_dom_sf"/>
</dbReference>
<dbReference type="PANTHER" id="PTHR44858:SF1">
    <property type="entry name" value="UDP-N-ACETYLGLUCOSAMINE--PEPTIDE N-ACETYLGLUCOSAMINYLTRANSFERASE SPINDLY-RELATED"/>
    <property type="match status" value="1"/>
</dbReference>
<sequence length="158" mass="16762">MPVSNSWWFKFPIAIGLTAAIAASAYGFGIANKAPASKLQAADLLEQGFSLRAAGQLPEALAAFEQAIETKPNYAEAYTAKGALLAKQGKNSEAIAAFGQAIEADPQLAAPYLGWSQVLIQQGKFMEAKVVLSQARSTLKQQSDTQQTGVVNHLMSSF</sequence>
<dbReference type="Pfam" id="PF13414">
    <property type="entry name" value="TPR_11"/>
    <property type="match status" value="1"/>
</dbReference>
<dbReference type="SUPFAM" id="SSF48452">
    <property type="entry name" value="TPR-like"/>
    <property type="match status" value="1"/>
</dbReference>
<evidence type="ECO:0000313" key="5">
    <source>
        <dbReference type="Proteomes" id="UP001464891"/>
    </source>
</evidence>
<keyword evidence="2 3" id="KW-0802">TPR repeat</keyword>
<evidence type="ECO:0000313" key="4">
    <source>
        <dbReference type="EMBL" id="MEP0819856.1"/>
    </source>
</evidence>
<protein>
    <submittedName>
        <fullName evidence="4">Tetratricopeptide repeat protein</fullName>
    </submittedName>
</protein>
<dbReference type="InterPro" id="IPR019734">
    <property type="entry name" value="TPR_rpt"/>
</dbReference>
<accession>A0ABV0JDJ1</accession>
<dbReference type="PROSITE" id="PS50005">
    <property type="entry name" value="TPR"/>
    <property type="match status" value="2"/>
</dbReference>
<proteinExistence type="predicted"/>
<dbReference type="Gene3D" id="1.25.40.10">
    <property type="entry name" value="Tetratricopeptide repeat domain"/>
    <property type="match status" value="1"/>
</dbReference>
<feature type="repeat" description="TPR" evidence="3">
    <location>
        <begin position="75"/>
        <end position="108"/>
    </location>
</feature>
<organism evidence="4 5">
    <name type="scientific">Trichocoleus desertorum GB2-A4</name>
    <dbReference type="NCBI Taxonomy" id="2933944"/>
    <lineage>
        <taxon>Bacteria</taxon>
        <taxon>Bacillati</taxon>
        <taxon>Cyanobacteriota</taxon>
        <taxon>Cyanophyceae</taxon>
        <taxon>Leptolyngbyales</taxon>
        <taxon>Trichocoleusaceae</taxon>
        <taxon>Trichocoleus</taxon>
    </lineage>
</organism>
<dbReference type="RefSeq" id="WP_190432834.1">
    <property type="nucleotide sequence ID" value="NZ_JAMPKM010000017.1"/>
</dbReference>